<keyword evidence="2" id="KW-0489">Methyltransferase</keyword>
<feature type="domain" description="Methyltransferase" evidence="1">
    <location>
        <begin position="59"/>
        <end position="153"/>
    </location>
</feature>
<accession>A0A395GWR1</accession>
<evidence type="ECO:0000313" key="2">
    <source>
        <dbReference type="EMBL" id="RAK98493.1"/>
    </source>
</evidence>
<dbReference type="InterPro" id="IPR029063">
    <property type="entry name" value="SAM-dependent_MTases_sf"/>
</dbReference>
<keyword evidence="3" id="KW-1185">Reference proteome</keyword>
<dbReference type="EMBL" id="KZ824453">
    <property type="protein sequence ID" value="RAK98493.1"/>
    <property type="molecule type" value="Genomic_DNA"/>
</dbReference>
<dbReference type="VEuPathDB" id="FungiDB:BO80DRAFT_466934"/>
<proteinExistence type="predicted"/>
<evidence type="ECO:0000313" key="3">
    <source>
        <dbReference type="Proteomes" id="UP000249402"/>
    </source>
</evidence>
<protein>
    <submittedName>
        <fullName evidence="2">UMTA methyltransferase family protein</fullName>
    </submittedName>
</protein>
<evidence type="ECO:0000259" key="1">
    <source>
        <dbReference type="Pfam" id="PF13649"/>
    </source>
</evidence>
<organism evidence="2 3">
    <name type="scientific">Aspergillus ibericus CBS 121593</name>
    <dbReference type="NCBI Taxonomy" id="1448316"/>
    <lineage>
        <taxon>Eukaryota</taxon>
        <taxon>Fungi</taxon>
        <taxon>Dikarya</taxon>
        <taxon>Ascomycota</taxon>
        <taxon>Pezizomycotina</taxon>
        <taxon>Eurotiomycetes</taxon>
        <taxon>Eurotiomycetidae</taxon>
        <taxon>Eurotiales</taxon>
        <taxon>Aspergillaceae</taxon>
        <taxon>Aspergillus</taxon>
        <taxon>Aspergillus subgen. Circumdati</taxon>
    </lineage>
</organism>
<sequence length="298" mass="33258">MGQPSQFEFHLADRLGYSLGHDSAAGFRLNGMFYFWKQTLGFNLHPTIAGALRTPNPRIADVATGTAIWLLDLARERPDTFLEGLDMTLEKAPAVEWLPANITLREWNLHDEVPPELEGKFDVVHLRLLIIVVENGDPSPIIRKVARMLKPGGWIQWDEYSLQGMRVVKARPEVKTEALESLGQFWDANGRQDWVDHLPDSLEKEGFTRTQITYYGPLLEYLRAEDEAFIVTCEETAHTLASKGQVDAAKDLYQLAQQGSLEILAGAALATNKVVCIAQKPAAMVHRNAAGPEGARMQ</sequence>
<dbReference type="SUPFAM" id="SSF53335">
    <property type="entry name" value="S-adenosyl-L-methionine-dependent methyltransferases"/>
    <property type="match status" value="1"/>
</dbReference>
<dbReference type="STRING" id="1448316.A0A395GWR1"/>
<dbReference type="CDD" id="cd02440">
    <property type="entry name" value="AdoMet_MTases"/>
    <property type="match status" value="1"/>
</dbReference>
<dbReference type="RefSeq" id="XP_025572821.1">
    <property type="nucleotide sequence ID" value="XM_025722817.1"/>
</dbReference>
<dbReference type="Gene3D" id="3.40.50.150">
    <property type="entry name" value="Vaccinia Virus protein VP39"/>
    <property type="match status" value="1"/>
</dbReference>
<dbReference type="GeneID" id="37227682"/>
<dbReference type="Proteomes" id="UP000249402">
    <property type="component" value="Unassembled WGS sequence"/>
</dbReference>
<reference evidence="2 3" key="1">
    <citation type="submission" date="2018-02" db="EMBL/GenBank/DDBJ databases">
        <title>The genomes of Aspergillus section Nigri reveals drivers in fungal speciation.</title>
        <authorList>
            <consortium name="DOE Joint Genome Institute"/>
            <person name="Vesth T.C."/>
            <person name="Nybo J."/>
            <person name="Theobald S."/>
            <person name="Brandl J."/>
            <person name="Frisvad J.C."/>
            <person name="Nielsen K.F."/>
            <person name="Lyhne E.K."/>
            <person name="Kogle M.E."/>
            <person name="Kuo A."/>
            <person name="Riley R."/>
            <person name="Clum A."/>
            <person name="Nolan M."/>
            <person name="Lipzen A."/>
            <person name="Salamov A."/>
            <person name="Henrissat B."/>
            <person name="Wiebenga A."/>
            <person name="De vries R.P."/>
            <person name="Grigoriev I.V."/>
            <person name="Mortensen U.H."/>
            <person name="Andersen M.R."/>
            <person name="Baker S.E."/>
        </authorList>
    </citation>
    <scope>NUCLEOTIDE SEQUENCE [LARGE SCALE GENOMIC DNA]</scope>
    <source>
        <strain evidence="2 3">CBS 121593</strain>
    </source>
</reference>
<gene>
    <name evidence="2" type="ORF">BO80DRAFT_466934</name>
</gene>
<dbReference type="GO" id="GO:0032259">
    <property type="term" value="P:methylation"/>
    <property type="evidence" value="ECO:0007669"/>
    <property type="project" value="UniProtKB-KW"/>
</dbReference>
<name>A0A395GWR1_9EURO</name>
<dbReference type="PANTHER" id="PTHR43591">
    <property type="entry name" value="METHYLTRANSFERASE"/>
    <property type="match status" value="1"/>
</dbReference>
<dbReference type="InterPro" id="IPR041698">
    <property type="entry name" value="Methyltransf_25"/>
</dbReference>
<dbReference type="Pfam" id="PF13649">
    <property type="entry name" value="Methyltransf_25"/>
    <property type="match status" value="1"/>
</dbReference>
<keyword evidence="2" id="KW-0808">Transferase</keyword>
<dbReference type="GO" id="GO:0008168">
    <property type="term" value="F:methyltransferase activity"/>
    <property type="evidence" value="ECO:0007669"/>
    <property type="project" value="UniProtKB-KW"/>
</dbReference>
<dbReference type="AlphaFoldDB" id="A0A395GWR1"/>
<dbReference type="OrthoDB" id="417697at2759"/>
<dbReference type="PANTHER" id="PTHR43591:SF96">
    <property type="entry name" value="PUTATIVE-RELATED"/>
    <property type="match status" value="1"/>
</dbReference>